<dbReference type="STRING" id="1004.SAMN05661012_01003"/>
<organism evidence="2 3">
    <name type="scientific">Chitinophaga sancti</name>
    <dbReference type="NCBI Taxonomy" id="1004"/>
    <lineage>
        <taxon>Bacteria</taxon>
        <taxon>Pseudomonadati</taxon>
        <taxon>Bacteroidota</taxon>
        <taxon>Chitinophagia</taxon>
        <taxon>Chitinophagales</taxon>
        <taxon>Chitinophagaceae</taxon>
        <taxon>Chitinophaga</taxon>
    </lineage>
</organism>
<keyword evidence="1" id="KW-1133">Transmembrane helix</keyword>
<keyword evidence="1" id="KW-0812">Transmembrane</keyword>
<sequence>MYLFDVILILAIIFPFVAAYFISRSIYRKVRAAGKKGPVLYRVISFVISYLVIFAVFVYLVLMNLRLER</sequence>
<evidence type="ECO:0000313" key="2">
    <source>
        <dbReference type="EMBL" id="SFW28298.1"/>
    </source>
</evidence>
<dbReference type="AlphaFoldDB" id="A0A1K1MYP5"/>
<evidence type="ECO:0000256" key="1">
    <source>
        <dbReference type="SAM" id="Phobius"/>
    </source>
</evidence>
<feature type="transmembrane region" description="Helical" evidence="1">
    <location>
        <begin position="6"/>
        <end position="27"/>
    </location>
</feature>
<name>A0A1K1MYP5_9BACT</name>
<accession>A0A1K1MYP5</accession>
<dbReference type="Proteomes" id="UP000183788">
    <property type="component" value="Unassembled WGS sequence"/>
</dbReference>
<feature type="transmembrane region" description="Helical" evidence="1">
    <location>
        <begin position="39"/>
        <end position="62"/>
    </location>
</feature>
<protein>
    <submittedName>
        <fullName evidence="2">Uncharacterized protein</fullName>
    </submittedName>
</protein>
<evidence type="ECO:0000313" key="3">
    <source>
        <dbReference type="Proteomes" id="UP000183788"/>
    </source>
</evidence>
<reference evidence="2 3" key="1">
    <citation type="submission" date="2016-11" db="EMBL/GenBank/DDBJ databases">
        <authorList>
            <person name="Jaros S."/>
            <person name="Januszkiewicz K."/>
            <person name="Wedrychowicz H."/>
        </authorList>
    </citation>
    <scope>NUCLEOTIDE SEQUENCE [LARGE SCALE GENOMIC DNA]</scope>
    <source>
        <strain evidence="2 3">DSM 784</strain>
    </source>
</reference>
<dbReference type="EMBL" id="FPIZ01000002">
    <property type="protein sequence ID" value="SFW28298.1"/>
    <property type="molecule type" value="Genomic_DNA"/>
</dbReference>
<gene>
    <name evidence="2" type="ORF">SAMN05661012_01003</name>
</gene>
<keyword evidence="1" id="KW-0472">Membrane</keyword>
<proteinExistence type="predicted"/>